<dbReference type="InterPro" id="IPR036318">
    <property type="entry name" value="FAD-bd_PCMH-like_sf"/>
</dbReference>
<proteinExistence type="inferred from homology"/>
<dbReference type="Pfam" id="PF01565">
    <property type="entry name" value="FAD_binding_4"/>
    <property type="match status" value="1"/>
</dbReference>
<feature type="region of interest" description="Disordered" evidence="4">
    <location>
        <begin position="824"/>
        <end position="1014"/>
    </location>
</feature>
<dbReference type="InParanoid" id="A0A3M0CXN9"/>
<keyword evidence="7" id="KW-1185">Reference proteome</keyword>
<accession>A0A3M0CXN9</accession>
<feature type="compositionally biased region" description="Basic and acidic residues" evidence="4">
    <location>
        <begin position="504"/>
        <end position="515"/>
    </location>
</feature>
<dbReference type="GO" id="GO:0004458">
    <property type="term" value="F:D-lactate dehydrogenase (cytochrome) activity"/>
    <property type="evidence" value="ECO:0007669"/>
    <property type="project" value="TreeGrafter"/>
</dbReference>
<feature type="compositionally biased region" description="Low complexity" evidence="4">
    <location>
        <begin position="525"/>
        <end position="536"/>
    </location>
</feature>
<sequence>MPADTDTDPGLAPAGSERPETTEAPQSPDLSDTMDRRAALRRRAEAAGLLPLLDQSAETAALFRHDVFARAAHPPLGVFRVAARGDVQAVMRLAREAALDVEVRGGGLSYSGGYLPQTDRTVTLDMRGLDGITVDPAGRWVAVGAGVTWATLRDTLAGTGRRVALPAPVSGSVSTVGGAIRQGLPGNMDAVLAVEIVLADGRVLRTGGLACEQAPVFDGGAGAPQEETDISRSYWRGQGPDLTGLFIGDCGALGVLTEAWLALEPVPGHSEYVSAVFPDTAAFAAAFAAVSREGAGAGAGPGTGVRAYGMDPGRMAGAALPDGRERLRMGLSLLAAARGLGDLIRLAAMGVRAALSPRSVTAPAGWGLHLIVEAGSRGALRQASGRAAALMAAHGGTAIAAAIPAALDARPFSVRGMLGRAYERWVPAHGIFEPDRGPAVLPLLEAHLRERIAAHADKGFTAGFLIVGGSGAPMVIEPMILWPGRLNPLHLASVPKARAAAGHARHDQASGDEAPHGAAGDQTPGHRAAGLHAAGGDEASEQRITGHEAAMPHDRAAGDSPPEGQLSDSPISGSISDSRISGGQGPDGAVSESPMPQSPMSEDPAPQSATSGGVPMQKGAGQGASFQSASRRSGAFEDAAFRGEPSQNEPSQNEAPQNEAPQNEAPQSGASQSGASQSGASQSGASQSGASQNEAPQSGAFQGEAFQGAPLQRDSSRDPAPQGTQPQSGDPHGAARQSEAAHGAAGAAGAVGVGEAGDAGDDTGSDTGSDTGHDAVAGEIRDGLIRLIDSLGGQHVQLGRRYAYLERLGPAARALVTALKTAADPDGRLAPGTLGLAPRTAQTPDTFGTPGTPDIPDTPDTPDTHGTAGPAADTPRASDGDPERGAQTAKSLIVKSEQSDTPAAGISEADTPAAGTPAAGTPAADTPEAGISEAGTPEVDTPEAGTPEAGTPEAGTPEAGTPEAGTPKGGMVEGAGGTSGGEAATGAAPSSSGAAGAVASAEAAGAAGAGRGAA</sequence>
<dbReference type="InterPro" id="IPR016164">
    <property type="entry name" value="FAD-linked_Oxase-like_C"/>
</dbReference>
<feature type="region of interest" description="Disordered" evidence="4">
    <location>
        <begin position="497"/>
        <end position="540"/>
    </location>
</feature>
<dbReference type="InterPro" id="IPR016169">
    <property type="entry name" value="FAD-bd_PCMH_sub2"/>
</dbReference>
<dbReference type="SUPFAM" id="SSF56176">
    <property type="entry name" value="FAD-binding/transporter-associated domain-like"/>
    <property type="match status" value="1"/>
</dbReference>
<feature type="compositionally biased region" description="Polar residues" evidence="4">
    <location>
        <begin position="645"/>
        <end position="666"/>
    </location>
</feature>
<evidence type="ECO:0000313" key="6">
    <source>
        <dbReference type="EMBL" id="RMB12389.1"/>
    </source>
</evidence>
<feature type="compositionally biased region" description="Low complexity" evidence="4">
    <location>
        <begin position="667"/>
        <end position="692"/>
    </location>
</feature>
<dbReference type="RefSeq" id="WP_121937564.1">
    <property type="nucleotide sequence ID" value="NZ_REFR01000009.1"/>
</dbReference>
<feature type="compositionally biased region" description="Low complexity" evidence="4">
    <location>
        <begin position="567"/>
        <end position="581"/>
    </location>
</feature>
<dbReference type="SUPFAM" id="SSF55103">
    <property type="entry name" value="FAD-linked oxidases, C-terminal domain"/>
    <property type="match status" value="1"/>
</dbReference>
<keyword evidence="3" id="KW-0274">FAD</keyword>
<evidence type="ECO:0000256" key="2">
    <source>
        <dbReference type="ARBA" id="ARBA00022630"/>
    </source>
</evidence>
<feature type="compositionally biased region" description="Low complexity" evidence="4">
    <location>
        <begin position="843"/>
        <end position="855"/>
    </location>
</feature>
<dbReference type="Proteomes" id="UP000271227">
    <property type="component" value="Unassembled WGS sequence"/>
</dbReference>
<feature type="region of interest" description="Disordered" evidence="4">
    <location>
        <begin position="552"/>
        <end position="775"/>
    </location>
</feature>
<feature type="compositionally biased region" description="Gly residues" evidence="4">
    <location>
        <begin position="967"/>
        <end position="980"/>
    </location>
</feature>
<dbReference type="GO" id="GO:1903457">
    <property type="term" value="P:lactate catabolic process"/>
    <property type="evidence" value="ECO:0007669"/>
    <property type="project" value="TreeGrafter"/>
</dbReference>
<feature type="region of interest" description="Disordered" evidence="4">
    <location>
        <begin position="1"/>
        <end position="34"/>
    </location>
</feature>
<keyword evidence="2" id="KW-0285">Flavoprotein</keyword>
<dbReference type="PANTHER" id="PTHR11748">
    <property type="entry name" value="D-LACTATE DEHYDROGENASE"/>
    <property type="match status" value="1"/>
</dbReference>
<dbReference type="OrthoDB" id="9811557at2"/>
<dbReference type="GO" id="GO:0008720">
    <property type="term" value="F:D-lactate dehydrogenase (NAD+) activity"/>
    <property type="evidence" value="ECO:0007669"/>
    <property type="project" value="TreeGrafter"/>
</dbReference>
<evidence type="ECO:0000313" key="7">
    <source>
        <dbReference type="Proteomes" id="UP000271227"/>
    </source>
</evidence>
<evidence type="ECO:0000256" key="1">
    <source>
        <dbReference type="ARBA" id="ARBA00008000"/>
    </source>
</evidence>
<dbReference type="InterPro" id="IPR016166">
    <property type="entry name" value="FAD-bd_PCMH"/>
</dbReference>
<dbReference type="PANTHER" id="PTHR11748:SF111">
    <property type="entry name" value="D-LACTATE DEHYDROGENASE, MITOCHONDRIAL-RELATED"/>
    <property type="match status" value="1"/>
</dbReference>
<feature type="compositionally biased region" description="Low complexity" evidence="4">
    <location>
        <begin position="908"/>
        <end position="929"/>
    </location>
</feature>
<organism evidence="6 7">
    <name type="scientific">Eilatimonas milleporae</name>
    <dbReference type="NCBI Taxonomy" id="911205"/>
    <lineage>
        <taxon>Bacteria</taxon>
        <taxon>Pseudomonadati</taxon>
        <taxon>Pseudomonadota</taxon>
        <taxon>Alphaproteobacteria</taxon>
        <taxon>Kordiimonadales</taxon>
        <taxon>Kordiimonadaceae</taxon>
        <taxon>Eilatimonas</taxon>
    </lineage>
</organism>
<comment type="caution">
    <text evidence="6">The sequence shown here is derived from an EMBL/GenBank/DDBJ whole genome shotgun (WGS) entry which is preliminary data.</text>
</comment>
<comment type="similarity">
    <text evidence="1">Belongs to the FAD-binding oxidoreductase/transferase type 4 family.</text>
</comment>
<feature type="compositionally biased region" description="Low complexity" evidence="4">
    <location>
        <begin position="591"/>
        <end position="604"/>
    </location>
</feature>
<dbReference type="InterPro" id="IPR006094">
    <property type="entry name" value="Oxid_FAD_bind_N"/>
</dbReference>
<dbReference type="GO" id="GO:0071949">
    <property type="term" value="F:FAD binding"/>
    <property type="evidence" value="ECO:0007669"/>
    <property type="project" value="InterPro"/>
</dbReference>
<dbReference type="EMBL" id="REFR01000009">
    <property type="protein sequence ID" value="RMB12389.1"/>
    <property type="molecule type" value="Genomic_DNA"/>
</dbReference>
<evidence type="ECO:0000259" key="5">
    <source>
        <dbReference type="PROSITE" id="PS51387"/>
    </source>
</evidence>
<feature type="compositionally biased region" description="Low complexity" evidence="4">
    <location>
        <begin position="981"/>
        <end position="1006"/>
    </location>
</feature>
<dbReference type="Gene3D" id="3.30.465.10">
    <property type="match status" value="1"/>
</dbReference>
<protein>
    <submittedName>
        <fullName evidence="6">FAD/FMN-containing dehydrogenase</fullName>
    </submittedName>
</protein>
<evidence type="ECO:0000256" key="3">
    <source>
        <dbReference type="ARBA" id="ARBA00022827"/>
    </source>
</evidence>
<feature type="domain" description="FAD-binding PCMH-type" evidence="5">
    <location>
        <begin position="71"/>
        <end position="266"/>
    </location>
</feature>
<gene>
    <name evidence="6" type="ORF">BXY39_0885</name>
</gene>
<dbReference type="AlphaFoldDB" id="A0A3M0CXN9"/>
<evidence type="ECO:0000256" key="4">
    <source>
        <dbReference type="SAM" id="MobiDB-lite"/>
    </source>
</evidence>
<name>A0A3M0CXN9_9PROT</name>
<dbReference type="PROSITE" id="PS51387">
    <property type="entry name" value="FAD_PCMH"/>
    <property type="match status" value="1"/>
</dbReference>
<reference evidence="6 7" key="1">
    <citation type="submission" date="2018-10" db="EMBL/GenBank/DDBJ databases">
        <title>Genomic Encyclopedia of Archaeal and Bacterial Type Strains, Phase II (KMG-II): from individual species to whole genera.</title>
        <authorList>
            <person name="Goeker M."/>
        </authorList>
    </citation>
    <scope>NUCLEOTIDE SEQUENCE [LARGE SCALE GENOMIC DNA]</scope>
    <source>
        <strain evidence="6 7">DSM 25217</strain>
    </source>
</reference>